<evidence type="ECO:0000313" key="3">
    <source>
        <dbReference type="Proteomes" id="UP000219338"/>
    </source>
</evidence>
<gene>
    <name evidence="2" type="ORF">ARMOST_07448</name>
</gene>
<name>A0A284R5V1_ARMOS</name>
<accession>A0A284R5V1</accession>
<reference evidence="3" key="1">
    <citation type="journal article" date="2017" name="Nat. Ecol. Evol.">
        <title>Genome expansion and lineage-specific genetic innovations in the forest pathogenic fungi Armillaria.</title>
        <authorList>
            <person name="Sipos G."/>
            <person name="Prasanna A.N."/>
            <person name="Walter M.C."/>
            <person name="O'Connor E."/>
            <person name="Balint B."/>
            <person name="Krizsan K."/>
            <person name="Kiss B."/>
            <person name="Hess J."/>
            <person name="Varga T."/>
            <person name="Slot J."/>
            <person name="Riley R."/>
            <person name="Boka B."/>
            <person name="Rigling D."/>
            <person name="Barry K."/>
            <person name="Lee J."/>
            <person name="Mihaltcheva S."/>
            <person name="LaButti K."/>
            <person name="Lipzen A."/>
            <person name="Waldron R."/>
            <person name="Moloney N.M."/>
            <person name="Sperisen C."/>
            <person name="Kredics L."/>
            <person name="Vagvoelgyi C."/>
            <person name="Patrignani A."/>
            <person name="Fitzpatrick D."/>
            <person name="Nagy I."/>
            <person name="Doyle S."/>
            <person name="Anderson J.B."/>
            <person name="Grigoriev I.V."/>
            <person name="Gueldener U."/>
            <person name="Muensterkoetter M."/>
            <person name="Nagy L.G."/>
        </authorList>
    </citation>
    <scope>NUCLEOTIDE SEQUENCE [LARGE SCALE GENOMIC DNA]</scope>
    <source>
        <strain evidence="3">C18/9</strain>
    </source>
</reference>
<feature type="region of interest" description="Disordered" evidence="1">
    <location>
        <begin position="1"/>
        <end position="23"/>
    </location>
</feature>
<dbReference type="AlphaFoldDB" id="A0A284R5V1"/>
<protein>
    <submittedName>
        <fullName evidence="2">Uncharacterized protein</fullName>
    </submittedName>
</protein>
<keyword evidence="3" id="KW-1185">Reference proteome</keyword>
<proteinExistence type="predicted"/>
<feature type="compositionally biased region" description="Basic and acidic residues" evidence="1">
    <location>
        <begin position="9"/>
        <end position="21"/>
    </location>
</feature>
<dbReference type="EMBL" id="FUEG01000004">
    <property type="protein sequence ID" value="SJL04089.1"/>
    <property type="molecule type" value="Genomic_DNA"/>
</dbReference>
<dbReference type="Proteomes" id="UP000219338">
    <property type="component" value="Unassembled WGS sequence"/>
</dbReference>
<evidence type="ECO:0000256" key="1">
    <source>
        <dbReference type="SAM" id="MobiDB-lite"/>
    </source>
</evidence>
<sequence length="70" mass="7701">MVPLTASWHHLDSDAKDRDDGFLDDSTGQAGNVVILTCSTVNHGIRNLSYLDLGYAVTDHLDQDTRVTRS</sequence>
<evidence type="ECO:0000313" key="2">
    <source>
        <dbReference type="EMBL" id="SJL04089.1"/>
    </source>
</evidence>
<organism evidence="2 3">
    <name type="scientific">Armillaria ostoyae</name>
    <name type="common">Armillaria root rot fungus</name>
    <dbReference type="NCBI Taxonomy" id="47428"/>
    <lineage>
        <taxon>Eukaryota</taxon>
        <taxon>Fungi</taxon>
        <taxon>Dikarya</taxon>
        <taxon>Basidiomycota</taxon>
        <taxon>Agaricomycotina</taxon>
        <taxon>Agaricomycetes</taxon>
        <taxon>Agaricomycetidae</taxon>
        <taxon>Agaricales</taxon>
        <taxon>Marasmiineae</taxon>
        <taxon>Physalacriaceae</taxon>
        <taxon>Armillaria</taxon>
    </lineage>
</organism>